<comment type="caution">
    <text evidence="2">The sequence shown here is derived from an EMBL/GenBank/DDBJ whole genome shotgun (WGS) entry which is preliminary data.</text>
</comment>
<keyword evidence="1" id="KW-0812">Transmembrane</keyword>
<dbReference type="AlphaFoldDB" id="A0A9P5PDQ9"/>
<gene>
    <name evidence="2" type="ORF">BDP27DRAFT_1369780</name>
</gene>
<keyword evidence="1" id="KW-1133">Transmembrane helix</keyword>
<sequence length="222" mass="24363">MTGGYLFSLTVSQGISDATSYSSHGKISSIHHQIPVHVSLFMKLARSNSWVPSSFHITTGFAILGVLIAIWLLKIKTWREPKAIQLFCCMVIVLITTGSIVMTSFIDISQVKLGIIEEVLNAPSDIIILNDIADFCGTITVLVGDFVICWRAWVLLLHDKFWRFLLVIIMAGNIGVNIADCVFDTAAVNVLGKFSTLDSVSIVLSLAVNMVATGLIAWKAWY</sequence>
<name>A0A9P5PDQ9_9AGAR</name>
<proteinExistence type="predicted"/>
<keyword evidence="1" id="KW-0472">Membrane</keyword>
<evidence type="ECO:0000313" key="2">
    <source>
        <dbReference type="EMBL" id="KAF9061297.1"/>
    </source>
</evidence>
<evidence type="ECO:0000313" key="3">
    <source>
        <dbReference type="Proteomes" id="UP000772434"/>
    </source>
</evidence>
<keyword evidence="3" id="KW-1185">Reference proteome</keyword>
<dbReference type="EMBL" id="JADNRY010000207">
    <property type="protein sequence ID" value="KAF9061297.1"/>
    <property type="molecule type" value="Genomic_DNA"/>
</dbReference>
<evidence type="ECO:0000256" key="1">
    <source>
        <dbReference type="SAM" id="Phobius"/>
    </source>
</evidence>
<accession>A0A9P5PDQ9</accession>
<reference evidence="2" key="1">
    <citation type="submission" date="2020-11" db="EMBL/GenBank/DDBJ databases">
        <authorList>
            <consortium name="DOE Joint Genome Institute"/>
            <person name="Ahrendt S."/>
            <person name="Riley R."/>
            <person name="Andreopoulos W."/>
            <person name="Labutti K."/>
            <person name="Pangilinan J."/>
            <person name="Ruiz-Duenas F.J."/>
            <person name="Barrasa J.M."/>
            <person name="Sanchez-Garcia M."/>
            <person name="Camarero S."/>
            <person name="Miyauchi S."/>
            <person name="Serrano A."/>
            <person name="Linde D."/>
            <person name="Babiker R."/>
            <person name="Drula E."/>
            <person name="Ayuso-Fernandez I."/>
            <person name="Pacheco R."/>
            <person name="Padilla G."/>
            <person name="Ferreira P."/>
            <person name="Barriuso J."/>
            <person name="Kellner H."/>
            <person name="Castanera R."/>
            <person name="Alfaro M."/>
            <person name="Ramirez L."/>
            <person name="Pisabarro A.G."/>
            <person name="Kuo A."/>
            <person name="Tritt A."/>
            <person name="Lipzen A."/>
            <person name="He G."/>
            <person name="Yan M."/>
            <person name="Ng V."/>
            <person name="Cullen D."/>
            <person name="Martin F."/>
            <person name="Rosso M.-N."/>
            <person name="Henrissat B."/>
            <person name="Hibbett D."/>
            <person name="Martinez A.T."/>
            <person name="Grigoriev I.V."/>
        </authorList>
    </citation>
    <scope>NUCLEOTIDE SEQUENCE</scope>
    <source>
        <strain evidence="2">AH 40177</strain>
    </source>
</reference>
<feature type="transmembrane region" description="Helical" evidence="1">
    <location>
        <begin position="84"/>
        <end position="106"/>
    </location>
</feature>
<dbReference type="OrthoDB" id="2744793at2759"/>
<dbReference type="Proteomes" id="UP000772434">
    <property type="component" value="Unassembled WGS sequence"/>
</dbReference>
<feature type="transmembrane region" description="Helical" evidence="1">
    <location>
        <begin position="199"/>
        <end position="218"/>
    </location>
</feature>
<organism evidence="2 3">
    <name type="scientific">Rhodocollybia butyracea</name>
    <dbReference type="NCBI Taxonomy" id="206335"/>
    <lineage>
        <taxon>Eukaryota</taxon>
        <taxon>Fungi</taxon>
        <taxon>Dikarya</taxon>
        <taxon>Basidiomycota</taxon>
        <taxon>Agaricomycotina</taxon>
        <taxon>Agaricomycetes</taxon>
        <taxon>Agaricomycetidae</taxon>
        <taxon>Agaricales</taxon>
        <taxon>Marasmiineae</taxon>
        <taxon>Omphalotaceae</taxon>
        <taxon>Rhodocollybia</taxon>
    </lineage>
</organism>
<feature type="transmembrane region" description="Helical" evidence="1">
    <location>
        <begin position="126"/>
        <end position="149"/>
    </location>
</feature>
<feature type="transmembrane region" description="Helical" evidence="1">
    <location>
        <begin position="50"/>
        <end position="72"/>
    </location>
</feature>
<feature type="transmembrane region" description="Helical" evidence="1">
    <location>
        <begin position="161"/>
        <end position="179"/>
    </location>
</feature>
<protein>
    <submittedName>
        <fullName evidence="2">Uncharacterized protein</fullName>
    </submittedName>
</protein>